<proteinExistence type="predicted"/>
<dbReference type="Proteomes" id="UP000886998">
    <property type="component" value="Unassembled WGS sequence"/>
</dbReference>
<gene>
    <name evidence="1" type="ORF">TNIN_456441</name>
</gene>
<evidence type="ECO:0000313" key="1">
    <source>
        <dbReference type="EMBL" id="GFY50061.1"/>
    </source>
</evidence>
<dbReference type="AlphaFoldDB" id="A0A8X6XBY1"/>
<organism evidence="1 2">
    <name type="scientific">Trichonephila inaurata madagascariensis</name>
    <dbReference type="NCBI Taxonomy" id="2747483"/>
    <lineage>
        <taxon>Eukaryota</taxon>
        <taxon>Metazoa</taxon>
        <taxon>Ecdysozoa</taxon>
        <taxon>Arthropoda</taxon>
        <taxon>Chelicerata</taxon>
        <taxon>Arachnida</taxon>
        <taxon>Araneae</taxon>
        <taxon>Araneomorphae</taxon>
        <taxon>Entelegynae</taxon>
        <taxon>Araneoidea</taxon>
        <taxon>Nephilidae</taxon>
        <taxon>Trichonephila</taxon>
        <taxon>Trichonephila inaurata</taxon>
    </lineage>
</organism>
<name>A0A8X6XBY1_9ARAC</name>
<dbReference type="EMBL" id="BMAV01007302">
    <property type="protein sequence ID" value="GFY50061.1"/>
    <property type="molecule type" value="Genomic_DNA"/>
</dbReference>
<accession>A0A8X6XBY1</accession>
<sequence>MGPHKKIPIFLVQNHKKLRRAKEIIKDLLSKTQNQNSTVGFLPGSSSEKRLLKRLLAFVNATDEAQPYTVERIKAPKKGKIHQTKSDMRLWVL</sequence>
<keyword evidence="2" id="KW-1185">Reference proteome</keyword>
<reference evidence="1" key="1">
    <citation type="submission" date="2020-08" db="EMBL/GenBank/DDBJ databases">
        <title>Multicomponent nature underlies the extraordinary mechanical properties of spider dragline silk.</title>
        <authorList>
            <person name="Kono N."/>
            <person name="Nakamura H."/>
            <person name="Mori M."/>
            <person name="Yoshida Y."/>
            <person name="Ohtoshi R."/>
            <person name="Malay A.D."/>
            <person name="Moran D.A.P."/>
            <person name="Tomita M."/>
            <person name="Numata K."/>
            <person name="Arakawa K."/>
        </authorList>
    </citation>
    <scope>NUCLEOTIDE SEQUENCE</scope>
</reference>
<comment type="caution">
    <text evidence="1">The sequence shown here is derived from an EMBL/GenBank/DDBJ whole genome shotgun (WGS) entry which is preliminary data.</text>
</comment>
<evidence type="ECO:0000313" key="2">
    <source>
        <dbReference type="Proteomes" id="UP000886998"/>
    </source>
</evidence>
<protein>
    <submittedName>
        <fullName evidence="1">Uncharacterized protein</fullName>
    </submittedName>
</protein>